<evidence type="ECO:0000313" key="1">
    <source>
        <dbReference type="EMBL" id="KAK1639553.1"/>
    </source>
</evidence>
<name>A0AAI9ZWN8_9PEZI</name>
<gene>
    <name evidence="1" type="ORF">BDP81DRAFT_179356</name>
</gene>
<dbReference type="RefSeq" id="XP_060448160.1">
    <property type="nucleotide sequence ID" value="XM_060582256.1"/>
</dbReference>
<proteinExistence type="predicted"/>
<evidence type="ECO:0000313" key="2">
    <source>
        <dbReference type="Proteomes" id="UP001243989"/>
    </source>
</evidence>
<organism evidence="1 2">
    <name type="scientific">Colletotrichum phormii</name>
    <dbReference type="NCBI Taxonomy" id="359342"/>
    <lineage>
        <taxon>Eukaryota</taxon>
        <taxon>Fungi</taxon>
        <taxon>Dikarya</taxon>
        <taxon>Ascomycota</taxon>
        <taxon>Pezizomycotina</taxon>
        <taxon>Sordariomycetes</taxon>
        <taxon>Hypocreomycetidae</taxon>
        <taxon>Glomerellales</taxon>
        <taxon>Glomerellaceae</taxon>
        <taxon>Colletotrichum</taxon>
        <taxon>Colletotrichum acutatum species complex</taxon>
    </lineage>
</organism>
<dbReference type="GeneID" id="85467118"/>
<comment type="caution">
    <text evidence="1">The sequence shown here is derived from an EMBL/GenBank/DDBJ whole genome shotgun (WGS) entry which is preliminary data.</text>
</comment>
<sequence>MPRREAPFGFPRTDDRSWTPAAWVIWAREAEACSSQALHAFGHHLPAPKSSFQLLRPARSHFSLIHTASCVAATLTVPSHFSVRPCPNSTVAGAVWHVACGMRHDNSDTRADNEASTRHAVSADANHRYVVPSESFEFVFATRLPLSSRKGWHGWQILLGPFGWIC</sequence>
<keyword evidence="2" id="KW-1185">Reference proteome</keyword>
<dbReference type="AlphaFoldDB" id="A0AAI9ZWN8"/>
<dbReference type="Proteomes" id="UP001243989">
    <property type="component" value="Unassembled WGS sequence"/>
</dbReference>
<reference evidence="1" key="1">
    <citation type="submission" date="2021-06" db="EMBL/GenBank/DDBJ databases">
        <title>Comparative genomics, transcriptomics and evolutionary studies reveal genomic signatures of adaptation to plant cell wall in hemibiotrophic fungi.</title>
        <authorList>
            <consortium name="DOE Joint Genome Institute"/>
            <person name="Baroncelli R."/>
            <person name="Diaz J.F."/>
            <person name="Benocci T."/>
            <person name="Peng M."/>
            <person name="Battaglia E."/>
            <person name="Haridas S."/>
            <person name="Andreopoulos W."/>
            <person name="Labutti K."/>
            <person name="Pangilinan J."/>
            <person name="Floch G.L."/>
            <person name="Makela M.R."/>
            <person name="Henrissat B."/>
            <person name="Grigoriev I.V."/>
            <person name="Crouch J.A."/>
            <person name="De Vries R.P."/>
            <person name="Sukno S.A."/>
            <person name="Thon M.R."/>
        </authorList>
    </citation>
    <scope>NUCLEOTIDE SEQUENCE</scope>
    <source>
        <strain evidence="1">CBS 102054</strain>
    </source>
</reference>
<dbReference type="EMBL" id="JAHMHQ010000005">
    <property type="protein sequence ID" value="KAK1639553.1"/>
    <property type="molecule type" value="Genomic_DNA"/>
</dbReference>
<accession>A0AAI9ZWN8</accession>
<protein>
    <submittedName>
        <fullName evidence="1">Uncharacterized protein</fullName>
    </submittedName>
</protein>